<evidence type="ECO:0000313" key="8">
    <source>
        <dbReference type="Proteomes" id="UP001458880"/>
    </source>
</evidence>
<dbReference type="PANTHER" id="PTHR24096">
    <property type="entry name" value="LONG-CHAIN-FATTY-ACID--COA LIGASE"/>
    <property type="match status" value="1"/>
</dbReference>
<evidence type="ECO:0000313" key="7">
    <source>
        <dbReference type="EMBL" id="KAK9719158.1"/>
    </source>
</evidence>
<evidence type="ECO:0000256" key="1">
    <source>
        <dbReference type="ARBA" id="ARBA00004275"/>
    </source>
</evidence>
<feature type="domain" description="AMP-dependent synthetase/ligase" evidence="5">
    <location>
        <begin position="151"/>
        <end position="497"/>
    </location>
</feature>
<gene>
    <name evidence="7" type="ORF">QE152_g22827</name>
</gene>
<comment type="caution">
    <text evidence="7">The sequence shown here is derived from an EMBL/GenBank/DDBJ whole genome shotgun (WGS) entry which is preliminary data.</text>
</comment>
<dbReference type="GO" id="GO:0005777">
    <property type="term" value="C:peroxisome"/>
    <property type="evidence" value="ECO:0007669"/>
    <property type="project" value="UniProtKB-SubCell"/>
</dbReference>
<dbReference type="SUPFAM" id="SSF56801">
    <property type="entry name" value="Acetyl-CoA synthetase-like"/>
    <property type="match status" value="2"/>
</dbReference>
<dbReference type="InterPro" id="IPR000873">
    <property type="entry name" value="AMP-dep_synth/lig_dom"/>
</dbReference>
<evidence type="ECO:0000259" key="6">
    <source>
        <dbReference type="Pfam" id="PF13193"/>
    </source>
</evidence>
<accession>A0AAW1KJG0</accession>
<evidence type="ECO:0000256" key="3">
    <source>
        <dbReference type="ARBA" id="ARBA00022598"/>
    </source>
</evidence>
<dbReference type="InterPro" id="IPR042099">
    <property type="entry name" value="ANL_N_sf"/>
</dbReference>
<dbReference type="AlphaFoldDB" id="A0AAW1KJG0"/>
<dbReference type="Pfam" id="PF00501">
    <property type="entry name" value="AMP-binding"/>
    <property type="match status" value="2"/>
</dbReference>
<dbReference type="Gene3D" id="3.40.50.980">
    <property type="match status" value="1"/>
</dbReference>
<dbReference type="InterPro" id="IPR025110">
    <property type="entry name" value="AMP-bd_C"/>
</dbReference>
<proteinExistence type="inferred from homology"/>
<keyword evidence="8" id="KW-1185">Reference proteome</keyword>
<comment type="similarity">
    <text evidence="2">Belongs to the ATP-dependent AMP-binding enzyme family.</text>
</comment>
<dbReference type="Gene3D" id="3.30.300.30">
    <property type="match status" value="1"/>
</dbReference>
<reference evidence="7 8" key="1">
    <citation type="journal article" date="2024" name="BMC Genomics">
        <title>De novo assembly and annotation of Popillia japonica's genome with initial clues to its potential as an invasive pest.</title>
        <authorList>
            <person name="Cucini C."/>
            <person name="Boschi S."/>
            <person name="Funari R."/>
            <person name="Cardaioli E."/>
            <person name="Iannotti N."/>
            <person name="Marturano G."/>
            <person name="Paoli F."/>
            <person name="Bruttini M."/>
            <person name="Carapelli A."/>
            <person name="Frati F."/>
            <person name="Nardi F."/>
        </authorList>
    </citation>
    <scope>NUCLEOTIDE SEQUENCE [LARGE SCALE GENOMIC DNA]</scope>
    <source>
        <strain evidence="7">DMR45628</strain>
    </source>
</reference>
<dbReference type="PANTHER" id="PTHR24096:SF149">
    <property type="entry name" value="AMP-BINDING DOMAIN-CONTAINING PROTEIN-RELATED"/>
    <property type="match status" value="1"/>
</dbReference>
<evidence type="ECO:0000259" key="5">
    <source>
        <dbReference type="Pfam" id="PF00501"/>
    </source>
</evidence>
<evidence type="ECO:0000256" key="2">
    <source>
        <dbReference type="ARBA" id="ARBA00006432"/>
    </source>
</evidence>
<evidence type="ECO:0000256" key="4">
    <source>
        <dbReference type="ARBA" id="ARBA00023140"/>
    </source>
</evidence>
<organism evidence="7 8">
    <name type="scientific">Popillia japonica</name>
    <name type="common">Japanese beetle</name>
    <dbReference type="NCBI Taxonomy" id="7064"/>
    <lineage>
        <taxon>Eukaryota</taxon>
        <taxon>Metazoa</taxon>
        <taxon>Ecdysozoa</taxon>
        <taxon>Arthropoda</taxon>
        <taxon>Hexapoda</taxon>
        <taxon>Insecta</taxon>
        <taxon>Pterygota</taxon>
        <taxon>Neoptera</taxon>
        <taxon>Endopterygota</taxon>
        <taxon>Coleoptera</taxon>
        <taxon>Polyphaga</taxon>
        <taxon>Scarabaeiformia</taxon>
        <taxon>Scarabaeidae</taxon>
        <taxon>Rutelinae</taxon>
        <taxon>Popillia</taxon>
    </lineage>
</organism>
<feature type="domain" description="AMP-binding enzyme C-terminal" evidence="6">
    <location>
        <begin position="547"/>
        <end position="623"/>
    </location>
</feature>
<dbReference type="Pfam" id="PF13193">
    <property type="entry name" value="AMP-binding_C"/>
    <property type="match status" value="1"/>
</dbReference>
<feature type="domain" description="AMP-dependent synthetase/ligase" evidence="5">
    <location>
        <begin position="2"/>
        <end position="148"/>
    </location>
</feature>
<keyword evidence="4" id="KW-0576">Peroxisome</keyword>
<keyword evidence="3" id="KW-0436">Ligase</keyword>
<dbReference type="GO" id="GO:0016405">
    <property type="term" value="F:CoA-ligase activity"/>
    <property type="evidence" value="ECO:0007669"/>
    <property type="project" value="TreeGrafter"/>
</dbReference>
<dbReference type="EMBL" id="JASPKY010000222">
    <property type="protein sequence ID" value="KAK9719158.1"/>
    <property type="molecule type" value="Genomic_DNA"/>
</dbReference>
<name>A0AAW1KJG0_POPJA</name>
<protein>
    <submittedName>
        <fullName evidence="7">AMP-binding enzyme</fullName>
    </submittedName>
</protein>
<dbReference type="InterPro" id="IPR020845">
    <property type="entry name" value="AMP-binding_CS"/>
</dbReference>
<sequence>MKNRGIQKDDVVLVCSSNNMDSVVPILGTLYINGISVTLDPTISLRDTTHLLKLIRPKMAFVEEASIELIESALKDSPFETEIVVMGNRGRYSNYAEFLQPKAEEDTFVPKNVDDIKRTGIMFFSSGTTGLPKAIEISHYGIIYMIDAATGDEETYGFVNKKCVRLALEMKNRGIQKDDVVLVCSSNNMDSVVPILGTLYINGISVTLDPTISLRDTTHLLKLIRPKMAFVEEASIELIESALKDSPFETEIVVMGNRGRYSNYAEFLQPKAEEDTFVPKNVDDIKRTGIMFFSSGTTGLPKAIEISHYGIIYMVDSILVGIGKYTCAMHFTSFYWMTAVIITFLTIRTGGKKIVVKKFEAETALSYIQKYKIVNVFLPPSYTYQITEEAVKKYPCPELRAMTIGGSSIAPEQLKNLRTYFPNCLVFLTYAQTEATGVITCYTPISYMKHKDKLTSSGQPWYNIALKIVNPETEEVLGPNERGEIRIITPGQCNGYYNQDSSDMLDKDGFMKTGDIAYYDDDNFIHVCDRLKDMFKYQSWHIVPASLENVIYEHPDVREAIVVGIPHEIDGHIPMALVVLKDNASSVTEEEMLKFSNAKILEREQLRGGLKFVKELPKGTTGKISRKYIVDLVVSGQFDKMME</sequence>
<comment type="subcellular location">
    <subcellularLocation>
        <location evidence="1">Peroxisome</location>
    </subcellularLocation>
</comment>
<dbReference type="InterPro" id="IPR045851">
    <property type="entry name" value="AMP-bd_C_sf"/>
</dbReference>
<dbReference type="Gene3D" id="3.40.50.12780">
    <property type="entry name" value="N-terminal domain of ligase-like"/>
    <property type="match status" value="1"/>
</dbReference>
<dbReference type="PROSITE" id="PS00455">
    <property type="entry name" value="AMP_BINDING"/>
    <property type="match status" value="2"/>
</dbReference>
<dbReference type="Proteomes" id="UP001458880">
    <property type="component" value="Unassembled WGS sequence"/>
</dbReference>